<protein>
    <submittedName>
        <fullName evidence="2">Uncharacterized protein</fullName>
    </submittedName>
</protein>
<evidence type="ECO:0000313" key="2">
    <source>
        <dbReference type="EMBL" id="MQL86109.1"/>
    </source>
</evidence>
<reference evidence="2" key="1">
    <citation type="submission" date="2017-07" db="EMBL/GenBank/DDBJ databases">
        <title>Taro Niue Genome Assembly and Annotation.</title>
        <authorList>
            <person name="Atibalentja N."/>
            <person name="Keating K."/>
            <person name="Fields C.J."/>
        </authorList>
    </citation>
    <scope>NUCLEOTIDE SEQUENCE</scope>
    <source>
        <strain evidence="2">Niue_2</strain>
        <tissue evidence="2">Leaf</tissue>
    </source>
</reference>
<feature type="compositionally biased region" description="Acidic residues" evidence="1">
    <location>
        <begin position="112"/>
        <end position="121"/>
    </location>
</feature>
<dbReference type="AlphaFoldDB" id="A0A843V317"/>
<gene>
    <name evidence="2" type="ORF">Taro_018649</name>
</gene>
<feature type="region of interest" description="Disordered" evidence="1">
    <location>
        <begin position="89"/>
        <end position="121"/>
    </location>
</feature>
<dbReference type="EMBL" id="NMUH01000874">
    <property type="protein sequence ID" value="MQL86109.1"/>
    <property type="molecule type" value="Genomic_DNA"/>
</dbReference>
<accession>A0A843V317</accession>
<keyword evidence="3" id="KW-1185">Reference proteome</keyword>
<feature type="region of interest" description="Disordered" evidence="1">
    <location>
        <begin position="29"/>
        <end position="52"/>
    </location>
</feature>
<comment type="caution">
    <text evidence="2">The sequence shown here is derived from an EMBL/GenBank/DDBJ whole genome shotgun (WGS) entry which is preliminary data.</text>
</comment>
<organism evidence="2 3">
    <name type="scientific">Colocasia esculenta</name>
    <name type="common">Wild taro</name>
    <name type="synonym">Arum esculentum</name>
    <dbReference type="NCBI Taxonomy" id="4460"/>
    <lineage>
        <taxon>Eukaryota</taxon>
        <taxon>Viridiplantae</taxon>
        <taxon>Streptophyta</taxon>
        <taxon>Embryophyta</taxon>
        <taxon>Tracheophyta</taxon>
        <taxon>Spermatophyta</taxon>
        <taxon>Magnoliopsida</taxon>
        <taxon>Liliopsida</taxon>
        <taxon>Araceae</taxon>
        <taxon>Aroideae</taxon>
        <taxon>Colocasieae</taxon>
        <taxon>Colocasia</taxon>
    </lineage>
</organism>
<name>A0A843V317_COLES</name>
<proteinExistence type="predicted"/>
<sequence>MFSLCADIINTNRVVGLTTGQQAQLETSDLSLKDSPSCLPNEPTWPSGTRKKGHMLLHRREMKIYGYSKALRQDQESCQTSQRTPFRLAKSSLGGTPIGLSPPLVDGTEYVEKEEGDDPYS</sequence>
<evidence type="ECO:0000313" key="3">
    <source>
        <dbReference type="Proteomes" id="UP000652761"/>
    </source>
</evidence>
<evidence type="ECO:0000256" key="1">
    <source>
        <dbReference type="SAM" id="MobiDB-lite"/>
    </source>
</evidence>
<dbReference type="Proteomes" id="UP000652761">
    <property type="component" value="Unassembled WGS sequence"/>
</dbReference>